<comment type="caution">
    <text evidence="2">The sequence shown here is derived from an EMBL/GenBank/DDBJ whole genome shotgun (WGS) entry which is preliminary data.</text>
</comment>
<organism evidence="2 3">
    <name type="scientific">Stephania cephalantha</name>
    <dbReference type="NCBI Taxonomy" id="152367"/>
    <lineage>
        <taxon>Eukaryota</taxon>
        <taxon>Viridiplantae</taxon>
        <taxon>Streptophyta</taxon>
        <taxon>Embryophyta</taxon>
        <taxon>Tracheophyta</taxon>
        <taxon>Spermatophyta</taxon>
        <taxon>Magnoliopsida</taxon>
        <taxon>Ranunculales</taxon>
        <taxon>Menispermaceae</taxon>
        <taxon>Menispermoideae</taxon>
        <taxon>Cissampelideae</taxon>
        <taxon>Stephania</taxon>
    </lineage>
</organism>
<protein>
    <submittedName>
        <fullName evidence="2">Uncharacterized protein</fullName>
    </submittedName>
</protein>
<reference evidence="2 3" key="1">
    <citation type="submission" date="2024-01" db="EMBL/GenBank/DDBJ databases">
        <title>Genome assemblies of Stephania.</title>
        <authorList>
            <person name="Yang L."/>
        </authorList>
    </citation>
    <scope>NUCLEOTIDE SEQUENCE [LARGE SCALE GENOMIC DNA]</scope>
    <source>
        <strain evidence="2">JXDWG</strain>
        <tissue evidence="2">Leaf</tissue>
    </source>
</reference>
<keyword evidence="3" id="KW-1185">Reference proteome</keyword>
<feature type="region of interest" description="Disordered" evidence="1">
    <location>
        <begin position="316"/>
        <end position="348"/>
    </location>
</feature>
<dbReference type="Proteomes" id="UP001419268">
    <property type="component" value="Unassembled WGS sequence"/>
</dbReference>
<dbReference type="EMBL" id="JBBNAG010000009">
    <property type="protein sequence ID" value="KAK9105257.1"/>
    <property type="molecule type" value="Genomic_DNA"/>
</dbReference>
<sequence>MRISTTCCGAQFIRFLDESKCVPKHLSSPRSPYLVEEILNLKSLVVIDVRFQRHRTSSVRTEVKEAPSIAKIGIRGSLIQADKHPSSLNSWYEVEHLRQYSLYSLGGTPAITTAAMGFGHGGRTTTLGYPNNNNSNDSPQPARYRSLAESRAAAAETPLLLAGILRDCRCSSSSSIAAPPPAASASPTVSTPLLVCCCCCCWSRADRLSAPSAVAAARLAGSDLAGVAGPCSLHLATLRYLSLSSSISPPRFVGSLAHPTYTTGPSTSAIDHGKGKVTLHHNHRGHSHLFFQTPFSTFQSHCRLLQLLPHAASHRSFPASRSLPPPPPMVASQPVEASHHRLPWPLPS</sequence>
<name>A0AAP0FA89_9MAGN</name>
<accession>A0AAP0FA89</accession>
<dbReference type="AlphaFoldDB" id="A0AAP0FA89"/>
<evidence type="ECO:0000313" key="3">
    <source>
        <dbReference type="Proteomes" id="UP001419268"/>
    </source>
</evidence>
<gene>
    <name evidence="2" type="ORF">Scep_022101</name>
</gene>
<evidence type="ECO:0000313" key="2">
    <source>
        <dbReference type="EMBL" id="KAK9105257.1"/>
    </source>
</evidence>
<evidence type="ECO:0000256" key="1">
    <source>
        <dbReference type="SAM" id="MobiDB-lite"/>
    </source>
</evidence>
<proteinExistence type="predicted"/>